<organism evidence="2 3">
    <name type="scientific">Novipirellula caenicola</name>
    <dbReference type="NCBI Taxonomy" id="1536901"/>
    <lineage>
        <taxon>Bacteria</taxon>
        <taxon>Pseudomonadati</taxon>
        <taxon>Planctomycetota</taxon>
        <taxon>Planctomycetia</taxon>
        <taxon>Pirellulales</taxon>
        <taxon>Pirellulaceae</taxon>
        <taxon>Novipirellula</taxon>
    </lineage>
</organism>
<evidence type="ECO:0000256" key="1">
    <source>
        <dbReference type="SAM" id="Phobius"/>
    </source>
</evidence>
<dbReference type="RefSeq" id="WP_345687441.1">
    <property type="nucleotide sequence ID" value="NZ_BAABRO010000017.1"/>
</dbReference>
<feature type="transmembrane region" description="Helical" evidence="1">
    <location>
        <begin position="7"/>
        <end position="26"/>
    </location>
</feature>
<protein>
    <recommendedName>
        <fullName evidence="4">DUF2752 domain-containing protein</fullName>
    </recommendedName>
</protein>
<keyword evidence="1" id="KW-1133">Transmembrane helix</keyword>
<accession>A0ABP9VYZ1</accession>
<evidence type="ECO:0000313" key="2">
    <source>
        <dbReference type="EMBL" id="GAA5509946.1"/>
    </source>
</evidence>
<evidence type="ECO:0008006" key="4">
    <source>
        <dbReference type="Google" id="ProtNLM"/>
    </source>
</evidence>
<proteinExistence type="predicted"/>
<feature type="transmembrane region" description="Helical" evidence="1">
    <location>
        <begin position="82"/>
        <end position="103"/>
    </location>
</feature>
<keyword evidence="3" id="KW-1185">Reference proteome</keyword>
<gene>
    <name evidence="2" type="ORF">Rcae01_05451</name>
</gene>
<feature type="transmembrane region" description="Helical" evidence="1">
    <location>
        <begin position="115"/>
        <end position="133"/>
    </location>
</feature>
<dbReference type="EMBL" id="BAABRO010000017">
    <property type="protein sequence ID" value="GAA5509946.1"/>
    <property type="molecule type" value="Genomic_DNA"/>
</dbReference>
<comment type="caution">
    <text evidence="2">The sequence shown here is derived from an EMBL/GenBank/DDBJ whole genome shotgun (WGS) entry which is preliminary data.</text>
</comment>
<name>A0ABP9VYZ1_9BACT</name>
<evidence type="ECO:0000313" key="3">
    <source>
        <dbReference type="Proteomes" id="UP001416858"/>
    </source>
</evidence>
<keyword evidence="1" id="KW-0472">Membrane</keyword>
<dbReference type="Pfam" id="PF10825">
    <property type="entry name" value="DUF2752"/>
    <property type="match status" value="1"/>
</dbReference>
<keyword evidence="1" id="KW-0812">Transmembrane</keyword>
<sequence>MLVKRGLLRGFSLLVGIVPFALLVTASQLSPSEQGLGTHQQLGLPPCSSRILFGIRCPACGMTTSWAHFTQGHWWQSVQANVGGFLLAMVACWVVLLSAAVFVNPRVDVMRYQKTAAIAAIGIGLITLCDWLFRLYR</sequence>
<reference evidence="2 3" key="1">
    <citation type="submission" date="2024-02" db="EMBL/GenBank/DDBJ databases">
        <title>Rhodopirellula caenicola NBRC 110016.</title>
        <authorList>
            <person name="Ichikawa N."/>
            <person name="Katano-Makiyama Y."/>
            <person name="Hidaka K."/>
        </authorList>
    </citation>
    <scope>NUCLEOTIDE SEQUENCE [LARGE SCALE GENOMIC DNA]</scope>
    <source>
        <strain evidence="2 3">NBRC 110016</strain>
    </source>
</reference>
<dbReference type="Proteomes" id="UP001416858">
    <property type="component" value="Unassembled WGS sequence"/>
</dbReference>
<dbReference type="InterPro" id="IPR021215">
    <property type="entry name" value="DUF2752"/>
</dbReference>